<feature type="region of interest" description="Disordered" evidence="1">
    <location>
        <begin position="1"/>
        <end position="44"/>
    </location>
</feature>
<name>A0A8J2BQS3_9BACT</name>
<reference evidence="2" key="1">
    <citation type="submission" date="2021-02" db="EMBL/GenBank/DDBJ databases">
        <authorList>
            <person name="Cremers G."/>
            <person name="Picone N."/>
        </authorList>
    </citation>
    <scope>NUCLEOTIDE SEQUENCE</scope>
    <source>
        <strain evidence="2">PQ17</strain>
    </source>
</reference>
<gene>
    <name evidence="2" type="ORF">MPNT_310012</name>
</gene>
<sequence length="61" mass="6736">MDREVLSSSPPACDLDPPSTFRSAYPPNEIRNLDGIRKPSDLNEQNYPPSLCHGSICFLSS</sequence>
<protein>
    <submittedName>
        <fullName evidence="2">Uncharacterized protein</fullName>
    </submittedName>
</protein>
<evidence type="ECO:0000256" key="1">
    <source>
        <dbReference type="SAM" id="MobiDB-lite"/>
    </source>
</evidence>
<dbReference type="AlphaFoldDB" id="A0A8J2BQS3"/>
<dbReference type="EMBL" id="CAJNOB010000025">
    <property type="protein sequence ID" value="CAF0699923.1"/>
    <property type="molecule type" value="Genomic_DNA"/>
</dbReference>
<accession>A0A8J2BQS3</accession>
<proteinExistence type="predicted"/>
<evidence type="ECO:0000313" key="3">
    <source>
        <dbReference type="Proteomes" id="UP000663859"/>
    </source>
</evidence>
<feature type="compositionally biased region" description="Polar residues" evidence="1">
    <location>
        <begin position="1"/>
        <end position="10"/>
    </location>
</feature>
<evidence type="ECO:0000313" key="2">
    <source>
        <dbReference type="EMBL" id="CAF0699923.1"/>
    </source>
</evidence>
<comment type="caution">
    <text evidence="2">The sequence shown here is derived from an EMBL/GenBank/DDBJ whole genome shotgun (WGS) entry which is preliminary data.</text>
</comment>
<feature type="compositionally biased region" description="Basic and acidic residues" evidence="1">
    <location>
        <begin position="31"/>
        <end position="41"/>
    </location>
</feature>
<keyword evidence="3" id="KW-1185">Reference proteome</keyword>
<organism evidence="2 3">
    <name type="scientific">Candidatus Methylacidithermus pantelleriae</name>
    <dbReference type="NCBI Taxonomy" id="2744239"/>
    <lineage>
        <taxon>Bacteria</taxon>
        <taxon>Pseudomonadati</taxon>
        <taxon>Verrucomicrobiota</taxon>
        <taxon>Methylacidiphilae</taxon>
        <taxon>Methylacidiphilales</taxon>
        <taxon>Methylacidiphilaceae</taxon>
        <taxon>Candidatus Methylacidithermus</taxon>
    </lineage>
</organism>
<dbReference type="Proteomes" id="UP000663859">
    <property type="component" value="Unassembled WGS sequence"/>
</dbReference>